<accession>A0A0C2S5C8</accession>
<dbReference type="EMBL" id="JXRP01000009">
    <property type="protein sequence ID" value="KIL49234.1"/>
    <property type="molecule type" value="Genomic_DNA"/>
</dbReference>
<dbReference type="PATRIC" id="fig|889306.3.peg.702"/>
<dbReference type="AlphaFoldDB" id="A0A0C2S5C8"/>
<dbReference type="Gene3D" id="2.30.110.10">
    <property type="entry name" value="Electron Transport, Fmn-binding Protein, Chain A"/>
    <property type="match status" value="1"/>
</dbReference>
<keyword evidence="2" id="KW-1185">Reference proteome</keyword>
<name>A0A0C2S5C8_9BACL</name>
<evidence type="ECO:0000313" key="2">
    <source>
        <dbReference type="Proteomes" id="UP000031938"/>
    </source>
</evidence>
<proteinExistence type="predicted"/>
<reference evidence="1 2" key="1">
    <citation type="submission" date="2015-01" db="EMBL/GenBank/DDBJ databases">
        <title>Genome sequencing of Jeotgalibacillus soli.</title>
        <authorList>
            <person name="Goh K.M."/>
            <person name="Chan K.-G."/>
            <person name="Yaakop A.S."/>
            <person name="Ee R."/>
            <person name="Gan H.M."/>
            <person name="Chan C.S."/>
        </authorList>
    </citation>
    <scope>NUCLEOTIDE SEQUENCE [LARGE SCALE GENOMIC DNA]</scope>
    <source>
        <strain evidence="1 2">P9</strain>
    </source>
</reference>
<sequence length="64" mass="7703">MGFLYNLEKKIVGFEIEINRIEGKWKLNQNHSSERQKIIINRLETRNEYNSKEIAELLKKNLLN</sequence>
<evidence type="ECO:0000313" key="1">
    <source>
        <dbReference type="EMBL" id="KIL49234.1"/>
    </source>
</evidence>
<dbReference type="SUPFAM" id="SSF50475">
    <property type="entry name" value="FMN-binding split barrel"/>
    <property type="match status" value="1"/>
</dbReference>
<dbReference type="Proteomes" id="UP000031938">
    <property type="component" value="Unassembled WGS sequence"/>
</dbReference>
<protein>
    <submittedName>
        <fullName evidence="1">Transcriptional regulator</fullName>
    </submittedName>
</protein>
<dbReference type="STRING" id="889306.KP78_07020"/>
<organism evidence="1 2">
    <name type="scientific">Jeotgalibacillus soli</name>
    <dbReference type="NCBI Taxonomy" id="889306"/>
    <lineage>
        <taxon>Bacteria</taxon>
        <taxon>Bacillati</taxon>
        <taxon>Bacillota</taxon>
        <taxon>Bacilli</taxon>
        <taxon>Bacillales</taxon>
        <taxon>Caryophanaceae</taxon>
        <taxon>Jeotgalibacillus</taxon>
    </lineage>
</organism>
<dbReference type="InterPro" id="IPR012349">
    <property type="entry name" value="Split_barrel_FMN-bd"/>
</dbReference>
<gene>
    <name evidence="1" type="ORF">KP78_07020</name>
</gene>
<comment type="caution">
    <text evidence="1">The sequence shown here is derived from an EMBL/GenBank/DDBJ whole genome shotgun (WGS) entry which is preliminary data.</text>
</comment>